<dbReference type="Proteomes" id="UP001579974">
    <property type="component" value="Unassembled WGS sequence"/>
</dbReference>
<proteinExistence type="predicted"/>
<dbReference type="RefSeq" id="WP_275475179.1">
    <property type="nucleotide sequence ID" value="NZ_CP162940.1"/>
</dbReference>
<keyword evidence="1" id="KW-0378">Hydrolase</keyword>
<accession>A0ABV5AL49</accession>
<dbReference type="PANTHER" id="PTHR31118">
    <property type="entry name" value="CYCLASE-LIKE PROTEIN 2"/>
    <property type="match status" value="1"/>
</dbReference>
<gene>
    <name evidence="1" type="ORF">KKP3000_002478</name>
</gene>
<dbReference type="Gene3D" id="3.50.30.50">
    <property type="entry name" value="Putative cyclase"/>
    <property type="match status" value="1"/>
</dbReference>
<evidence type="ECO:0000313" key="2">
    <source>
        <dbReference type="Proteomes" id="UP001579974"/>
    </source>
</evidence>
<reference evidence="1 2" key="1">
    <citation type="journal article" date="2024" name="Int. J. Mol. Sci.">
        <title>Exploration of Alicyclobacillus spp. Genome in Search of Antibiotic Resistance.</title>
        <authorList>
            <person name="Bucka-Kolendo J."/>
            <person name="Kiousi D.E."/>
            <person name="Dekowska A."/>
            <person name="Mikolajczuk-Szczyrba A."/>
            <person name="Karadedos D.M."/>
            <person name="Michael P."/>
            <person name="Galanis A."/>
            <person name="Sokolowska B."/>
        </authorList>
    </citation>
    <scope>NUCLEOTIDE SEQUENCE [LARGE SCALE GENOMIC DNA]</scope>
    <source>
        <strain evidence="1 2">KKP 3000</strain>
    </source>
</reference>
<sequence length="213" mass="23682">MARTIYDVSMLIHEGVQVYKNKDEKRPKFETTSDFSTGSSHETRIHMDAHTATHIDAPLHMIPDGKTIETVKLKQLVGNCRVLDLTDVEGGISRSDLEPHNPQPDEFLLFKTKNSWDEEFNYEFIYLAQDGAEYLAEIGISGVGIDGLGIERAQPDHETHTSLLAKDIVIIEGLRLKNVPAGEYFMVAAPLKLTGIDAAPARVMLFEGVGFID</sequence>
<organism evidence="1 2">
    <name type="scientific">Alicyclobacillus fastidiosus</name>
    <dbReference type="NCBI Taxonomy" id="392011"/>
    <lineage>
        <taxon>Bacteria</taxon>
        <taxon>Bacillati</taxon>
        <taxon>Bacillota</taxon>
        <taxon>Bacilli</taxon>
        <taxon>Bacillales</taxon>
        <taxon>Alicyclobacillaceae</taxon>
        <taxon>Alicyclobacillus</taxon>
    </lineage>
</organism>
<dbReference type="GO" id="GO:0016787">
    <property type="term" value="F:hydrolase activity"/>
    <property type="evidence" value="ECO:0007669"/>
    <property type="project" value="UniProtKB-KW"/>
</dbReference>
<dbReference type="InterPro" id="IPR007325">
    <property type="entry name" value="KFase/CYL"/>
</dbReference>
<evidence type="ECO:0000313" key="1">
    <source>
        <dbReference type="EMBL" id="MFB5192888.1"/>
    </source>
</evidence>
<dbReference type="EC" id="3.5.-.-" evidence="1"/>
<dbReference type="InterPro" id="IPR037175">
    <property type="entry name" value="KFase_sf"/>
</dbReference>
<protein>
    <submittedName>
        <fullName evidence="1">Cyclase family protein</fullName>
        <ecNumber evidence="1">3.5.-.-</ecNumber>
    </submittedName>
</protein>
<dbReference type="Pfam" id="PF04199">
    <property type="entry name" value="Cyclase"/>
    <property type="match status" value="1"/>
</dbReference>
<dbReference type="EMBL" id="JBDXSU010000030">
    <property type="protein sequence ID" value="MFB5192888.1"/>
    <property type="molecule type" value="Genomic_DNA"/>
</dbReference>
<name>A0ABV5AL49_9BACL</name>
<dbReference type="SUPFAM" id="SSF102198">
    <property type="entry name" value="Putative cyclase"/>
    <property type="match status" value="1"/>
</dbReference>
<keyword evidence="2" id="KW-1185">Reference proteome</keyword>
<dbReference type="PANTHER" id="PTHR31118:SF12">
    <property type="entry name" value="CYCLASE-LIKE PROTEIN 2"/>
    <property type="match status" value="1"/>
</dbReference>
<comment type="caution">
    <text evidence="1">The sequence shown here is derived from an EMBL/GenBank/DDBJ whole genome shotgun (WGS) entry which is preliminary data.</text>
</comment>